<dbReference type="RefSeq" id="WP_267992537.1">
    <property type="nucleotide sequence ID" value="NZ_JAPJZI010000001.1"/>
</dbReference>
<keyword evidence="4" id="KW-1185">Reference proteome</keyword>
<dbReference type="CDD" id="cd14797">
    <property type="entry name" value="DUF302"/>
    <property type="match status" value="1"/>
</dbReference>
<accession>A0A9X3ZJM2</accession>
<dbReference type="AlphaFoldDB" id="A0A9X3ZJM2"/>
<feature type="chain" id="PRO_5040865346" evidence="1">
    <location>
        <begin position="25"/>
        <end position="153"/>
    </location>
</feature>
<feature type="signal peptide" evidence="1">
    <location>
        <begin position="1"/>
        <end position="24"/>
    </location>
</feature>
<evidence type="ECO:0000259" key="2">
    <source>
        <dbReference type="Pfam" id="PF03625"/>
    </source>
</evidence>
<proteinExistence type="predicted"/>
<name>A0A9X3ZJM2_9HYPH</name>
<dbReference type="InterPro" id="IPR005180">
    <property type="entry name" value="DUF302"/>
</dbReference>
<dbReference type="PANTHER" id="PTHR38342:SF2">
    <property type="entry name" value="INNER MEMBRANE OR EXPORTED"/>
    <property type="match status" value="1"/>
</dbReference>
<sequence length="153" mass="15504">MSKLLKSGILAAGMAIAATGAATAADDLMKVPSPHSVADTMDRLQQAVEAAGATVFARIDHAAGGRNIGMDIPANEVLIFGNPKLGTPVIRDMPAVGLDLPLRVVVVEADDGSVLVYRSPAAMAESHGLPADHPSVGLMTGALKNLTGKASAN</sequence>
<dbReference type="Pfam" id="PF03625">
    <property type="entry name" value="DUF302"/>
    <property type="match status" value="1"/>
</dbReference>
<gene>
    <name evidence="3" type="ORF">OQ273_19410</name>
</gene>
<feature type="domain" description="DUF302" evidence="2">
    <location>
        <begin position="59"/>
        <end position="117"/>
    </location>
</feature>
<dbReference type="Proteomes" id="UP001151234">
    <property type="component" value="Unassembled WGS sequence"/>
</dbReference>
<dbReference type="EMBL" id="JAPJZI010000001">
    <property type="protein sequence ID" value="MDA5400750.1"/>
    <property type="molecule type" value="Genomic_DNA"/>
</dbReference>
<evidence type="ECO:0000256" key="1">
    <source>
        <dbReference type="SAM" id="SignalP"/>
    </source>
</evidence>
<keyword evidence="1" id="KW-0732">Signal</keyword>
<reference evidence="3" key="1">
    <citation type="submission" date="2022-11" db="EMBL/GenBank/DDBJ databases">
        <title>Draft genome sequence of Hoeflea poritis E7-10 and Hoeflea prorocentri PM5-8, separated from scleractinian coral Porites lutea and marine dinoflagellate.</title>
        <authorList>
            <person name="Zhang G."/>
            <person name="Wei Q."/>
            <person name="Cai L."/>
        </authorList>
    </citation>
    <scope>NUCLEOTIDE SEQUENCE</scope>
    <source>
        <strain evidence="3">PM5-8</strain>
    </source>
</reference>
<protein>
    <submittedName>
        <fullName evidence="3">DUF302 domain-containing protein</fullName>
    </submittedName>
</protein>
<evidence type="ECO:0000313" key="4">
    <source>
        <dbReference type="Proteomes" id="UP001151234"/>
    </source>
</evidence>
<dbReference type="PANTHER" id="PTHR38342">
    <property type="entry name" value="SLR5037 PROTEIN"/>
    <property type="match status" value="1"/>
</dbReference>
<comment type="caution">
    <text evidence="3">The sequence shown here is derived from an EMBL/GenBank/DDBJ whole genome shotgun (WGS) entry which is preliminary data.</text>
</comment>
<dbReference type="SUPFAM" id="SSF103247">
    <property type="entry name" value="TT1751-like"/>
    <property type="match status" value="1"/>
</dbReference>
<evidence type="ECO:0000313" key="3">
    <source>
        <dbReference type="EMBL" id="MDA5400750.1"/>
    </source>
</evidence>
<dbReference type="InterPro" id="IPR035923">
    <property type="entry name" value="TT1751-like_sf"/>
</dbReference>
<dbReference type="Gene3D" id="3.30.310.70">
    <property type="entry name" value="TT1751-like domain"/>
    <property type="match status" value="1"/>
</dbReference>
<organism evidence="3 4">
    <name type="scientific">Hoeflea prorocentri</name>
    <dbReference type="NCBI Taxonomy" id="1922333"/>
    <lineage>
        <taxon>Bacteria</taxon>
        <taxon>Pseudomonadati</taxon>
        <taxon>Pseudomonadota</taxon>
        <taxon>Alphaproteobacteria</taxon>
        <taxon>Hyphomicrobiales</taxon>
        <taxon>Rhizobiaceae</taxon>
        <taxon>Hoeflea</taxon>
    </lineage>
</organism>